<comment type="caution">
    <text evidence="1">The sequence shown here is derived from an EMBL/GenBank/DDBJ whole genome shotgun (WGS) entry which is preliminary data.</text>
</comment>
<dbReference type="InterPro" id="IPR029058">
    <property type="entry name" value="AB_hydrolase_fold"/>
</dbReference>
<organism evidence="1 2">
    <name type="scientific">Stereocaulon virgatum</name>
    <dbReference type="NCBI Taxonomy" id="373712"/>
    <lineage>
        <taxon>Eukaryota</taxon>
        <taxon>Fungi</taxon>
        <taxon>Dikarya</taxon>
        <taxon>Ascomycota</taxon>
        <taxon>Pezizomycotina</taxon>
        <taxon>Lecanoromycetes</taxon>
        <taxon>OSLEUM clade</taxon>
        <taxon>Lecanoromycetidae</taxon>
        <taxon>Lecanorales</taxon>
        <taxon>Lecanorineae</taxon>
        <taxon>Stereocaulaceae</taxon>
        <taxon>Stereocaulon</taxon>
    </lineage>
</organism>
<accession>A0ABR4A198</accession>
<name>A0ABR4A198_9LECA</name>
<evidence type="ECO:0000313" key="1">
    <source>
        <dbReference type="EMBL" id="KAL2039234.1"/>
    </source>
</evidence>
<proteinExistence type="predicted"/>
<evidence type="ECO:0000313" key="2">
    <source>
        <dbReference type="Proteomes" id="UP001590950"/>
    </source>
</evidence>
<sequence length="260" mass="29097">MIISHVSEEVKYNGSFVPYPIRMNPTAANFDAFLEVIMPGNDFASIRDEINTTYASTKFNDQLNRVGILIRDAAFTCNARQLFDAYSSKIPTWMMDYHFLAKHDAAVHASDLLPTFCNNDLNVANLLSNCANVPEVQAQIIGPYVRKTFAPEYQSYLNSHAIYGDPNKGAQGGAKQVNWTVATTSSADNHDHVKNVMQPYYPDTGPPFQILGQDPNNTATSCEFWNHIAGEIMDIVVKHQQESSLVIQDVEHLPEVEMKH</sequence>
<dbReference type="Proteomes" id="UP001590950">
    <property type="component" value="Unassembled WGS sequence"/>
</dbReference>
<keyword evidence="2" id="KW-1185">Reference proteome</keyword>
<dbReference type="SUPFAM" id="SSF53474">
    <property type="entry name" value="alpha/beta-Hydrolases"/>
    <property type="match status" value="1"/>
</dbReference>
<reference evidence="1 2" key="1">
    <citation type="submission" date="2024-09" db="EMBL/GenBank/DDBJ databases">
        <title>Rethinking Asexuality: The Enigmatic Case of Functional Sexual Genes in Lepraria (Stereocaulaceae).</title>
        <authorList>
            <person name="Doellman M."/>
            <person name="Sun Y."/>
            <person name="Barcenas-Pena A."/>
            <person name="Lumbsch H.T."/>
            <person name="Grewe F."/>
        </authorList>
    </citation>
    <scope>NUCLEOTIDE SEQUENCE [LARGE SCALE GENOMIC DNA]</scope>
    <source>
        <strain evidence="1 2">Mercado 3170</strain>
    </source>
</reference>
<gene>
    <name evidence="1" type="ORF">N7G274_007902</name>
</gene>
<protein>
    <submittedName>
        <fullName evidence="1">Uncharacterized protein</fullName>
    </submittedName>
</protein>
<dbReference type="Gene3D" id="3.40.50.1820">
    <property type="entry name" value="alpha/beta hydrolase"/>
    <property type="match status" value="1"/>
</dbReference>
<dbReference type="EMBL" id="JBEFKJ010000026">
    <property type="protein sequence ID" value="KAL2039234.1"/>
    <property type="molecule type" value="Genomic_DNA"/>
</dbReference>